<dbReference type="GO" id="GO:0039694">
    <property type="term" value="P:viral RNA genome replication"/>
    <property type="evidence" value="ECO:0007669"/>
    <property type="project" value="InterPro"/>
</dbReference>
<protein>
    <recommendedName>
        <fullName evidence="4">RNA-directed RNA polymerase</fullName>
        <ecNumber evidence="4">2.7.7.48</ecNumber>
    </recommendedName>
</protein>
<keyword evidence="4" id="KW-0696">RNA-directed RNA polymerase</keyword>
<evidence type="ECO:0000313" key="6">
    <source>
        <dbReference type="EMBL" id="QJI53500.1"/>
    </source>
</evidence>
<organism evidence="6">
    <name type="scientific">Riboviria sp</name>
    <dbReference type="NCBI Taxonomy" id="2585031"/>
    <lineage>
        <taxon>Viruses</taxon>
        <taxon>Riboviria</taxon>
    </lineage>
</organism>
<dbReference type="Pfam" id="PF00998">
    <property type="entry name" value="RdRP_3"/>
    <property type="match status" value="1"/>
</dbReference>
<dbReference type="GO" id="GO:0003968">
    <property type="term" value="F:RNA-directed RNA polymerase activity"/>
    <property type="evidence" value="ECO:0007669"/>
    <property type="project" value="UniProtKB-KW"/>
</dbReference>
<accession>A0A6M3YNV2</accession>
<feature type="domain" description="RdRp catalytic" evidence="5">
    <location>
        <begin position="214"/>
        <end position="327"/>
    </location>
</feature>
<dbReference type="EC" id="2.7.7.48" evidence="4"/>
<keyword evidence="1 4" id="KW-0808">Transferase</keyword>
<dbReference type="Gene3D" id="3.30.70.270">
    <property type="match status" value="1"/>
</dbReference>
<comment type="catalytic activity">
    <reaction evidence="4">
        <text>RNA(n) + a ribonucleoside 5'-triphosphate = RNA(n+1) + diphosphate</text>
        <dbReference type="Rhea" id="RHEA:21248"/>
        <dbReference type="Rhea" id="RHEA-COMP:14527"/>
        <dbReference type="Rhea" id="RHEA-COMP:17342"/>
        <dbReference type="ChEBI" id="CHEBI:33019"/>
        <dbReference type="ChEBI" id="CHEBI:61557"/>
        <dbReference type="ChEBI" id="CHEBI:140395"/>
        <dbReference type="EC" id="2.7.7.48"/>
    </reaction>
</comment>
<dbReference type="CDD" id="cd23179">
    <property type="entry name" value="ps_ssRNAv_Tolivirales_RdRp"/>
    <property type="match status" value="1"/>
</dbReference>
<keyword evidence="3 4" id="KW-0693">Viral RNA replication</keyword>
<dbReference type="GO" id="GO:0003723">
    <property type="term" value="F:RNA binding"/>
    <property type="evidence" value="ECO:0007669"/>
    <property type="project" value="InterPro"/>
</dbReference>
<proteinExistence type="predicted"/>
<evidence type="ECO:0000256" key="1">
    <source>
        <dbReference type="ARBA" id="ARBA00022679"/>
    </source>
</evidence>
<dbReference type="EMBL" id="MN933888">
    <property type="protein sequence ID" value="QJI53500.1"/>
    <property type="molecule type" value="Genomic_RNA"/>
</dbReference>
<dbReference type="InterPro" id="IPR002166">
    <property type="entry name" value="RNA_pol_HCV"/>
</dbReference>
<reference evidence="6" key="1">
    <citation type="submission" date="2020-01" db="EMBL/GenBank/DDBJ databases">
        <title>Viral genomes from wild and zoo birds in China.</title>
        <authorList>
            <person name="Zhao M."/>
            <person name="Shan L.T."/>
            <person name="Yang X.S."/>
            <person name="Zhang W."/>
        </authorList>
    </citation>
    <scope>NUCLEOTIDE SEQUENCE</scope>
    <source>
        <strain evidence="6">Tit162shi2nc</strain>
    </source>
</reference>
<evidence type="ECO:0000259" key="5">
    <source>
        <dbReference type="PROSITE" id="PS50507"/>
    </source>
</evidence>
<evidence type="ECO:0000256" key="4">
    <source>
        <dbReference type="RuleBase" id="RU363062"/>
    </source>
</evidence>
<name>A0A6M3YNV2_9VIRU</name>
<keyword evidence="4" id="KW-0547">Nucleotide-binding</keyword>
<sequence length="536" mass="61053">MPVLGCETSALPLAKGCKILHVPVDLQKEVTRRCGTVHSKPTHCEKEFGLHKHRVIDELQTIGNRHLMETPEPDLSSRAWKLFVGVLRKTSRHLGLIRSAPVREVLEGKTGRRRKRFYAGIQQLADEGVSRRDARVTEMQKLEMYEVSKIKDKEDRGIQYRSVKYNVALARELHNVEKRVIGMHPDGYHPIMKGATPQQRAERLVHGSMRFKDPIYVLLDHRRFDAHVNIHLLREEHKFYMRCRRGSKVLRKLLRMQERNIGRTKGGIRYTAEGKRMSGDINTGLGNSVLNYGIIKAWLEASGVRGYVYLDGDDSVVIIERADYHKLVPLAEFMAKLGMVTEMEVTDKLWKAEFCQSRPVLVDGTVRYVRNPHKVLATVGSSAEIHDEETMSEVVRASCMCELALNGNCPVISPYCRRLLNIVGTGRTKFSAAQLWKAEQYGAKFEVSVESHIDDDARMSFWQAWGIEPGMQEVLECQDIIVGDPRQFKDRKVKNKQEILDPLDEWSGAVMGSCDCGECPVYDAQIAYDAARLLLK</sequence>
<dbReference type="SUPFAM" id="SSF56672">
    <property type="entry name" value="DNA/RNA polymerases"/>
    <property type="match status" value="1"/>
</dbReference>
<keyword evidence="2 4" id="KW-0548">Nucleotidyltransferase</keyword>
<dbReference type="InterPro" id="IPR043502">
    <property type="entry name" value="DNA/RNA_pol_sf"/>
</dbReference>
<dbReference type="InterPro" id="IPR043128">
    <property type="entry name" value="Rev_trsase/Diguanyl_cyclase"/>
</dbReference>
<evidence type="ECO:0000256" key="2">
    <source>
        <dbReference type="ARBA" id="ARBA00022695"/>
    </source>
</evidence>
<dbReference type="InterPro" id="IPR007094">
    <property type="entry name" value="RNA-dir_pol_PSvirus"/>
</dbReference>
<dbReference type="PROSITE" id="PS50507">
    <property type="entry name" value="RDRP_SSRNA_POS"/>
    <property type="match status" value="1"/>
</dbReference>
<dbReference type="GO" id="GO:0000166">
    <property type="term" value="F:nucleotide binding"/>
    <property type="evidence" value="ECO:0007669"/>
    <property type="project" value="UniProtKB-KW"/>
</dbReference>
<evidence type="ECO:0000256" key="3">
    <source>
        <dbReference type="ARBA" id="ARBA00022953"/>
    </source>
</evidence>